<protein>
    <submittedName>
        <fullName evidence="2">Protein SABRE-like isoform X3</fullName>
    </submittedName>
</protein>
<accession>A0AAX6GIV1</accession>
<feature type="compositionally biased region" description="Basic residues" evidence="1">
    <location>
        <begin position="36"/>
        <end position="47"/>
    </location>
</feature>
<proteinExistence type="predicted"/>
<evidence type="ECO:0000313" key="3">
    <source>
        <dbReference type="Proteomes" id="UP001140949"/>
    </source>
</evidence>
<reference evidence="2" key="1">
    <citation type="journal article" date="2023" name="GigaByte">
        <title>Genome assembly of the bearded iris, Iris pallida Lam.</title>
        <authorList>
            <person name="Bruccoleri R.E."/>
            <person name="Oakeley E.J."/>
            <person name="Faust A.M.E."/>
            <person name="Altorfer M."/>
            <person name="Dessus-Babus S."/>
            <person name="Burckhardt D."/>
            <person name="Oertli M."/>
            <person name="Naumann U."/>
            <person name="Petersen F."/>
            <person name="Wong J."/>
        </authorList>
    </citation>
    <scope>NUCLEOTIDE SEQUENCE</scope>
    <source>
        <strain evidence="2">GSM-AAB239-AS_SAM_17_03QT</strain>
    </source>
</reference>
<name>A0AAX6GIV1_IRIPA</name>
<gene>
    <name evidence="2" type="ORF">M6B38_363435</name>
</gene>
<comment type="caution">
    <text evidence="2">The sequence shown here is derived from an EMBL/GenBank/DDBJ whole genome shotgun (WGS) entry which is preliminary data.</text>
</comment>
<dbReference type="AlphaFoldDB" id="A0AAX6GIV1"/>
<reference evidence="2" key="2">
    <citation type="submission" date="2023-04" db="EMBL/GenBank/DDBJ databases">
        <authorList>
            <person name="Bruccoleri R.E."/>
            <person name="Oakeley E.J."/>
            <person name="Faust A.-M."/>
            <person name="Dessus-Babus S."/>
            <person name="Altorfer M."/>
            <person name="Burckhardt D."/>
            <person name="Oertli M."/>
            <person name="Naumann U."/>
            <person name="Petersen F."/>
            <person name="Wong J."/>
        </authorList>
    </citation>
    <scope>NUCLEOTIDE SEQUENCE</scope>
    <source>
        <strain evidence="2">GSM-AAB239-AS_SAM_17_03QT</strain>
        <tissue evidence="2">Leaf</tissue>
    </source>
</reference>
<keyword evidence="3" id="KW-1185">Reference proteome</keyword>
<dbReference type="Proteomes" id="UP001140949">
    <property type="component" value="Unassembled WGS sequence"/>
</dbReference>
<evidence type="ECO:0000256" key="1">
    <source>
        <dbReference type="SAM" id="MobiDB-lite"/>
    </source>
</evidence>
<dbReference type="EMBL" id="JANAVB010019245">
    <property type="protein sequence ID" value="KAJ6828452.1"/>
    <property type="molecule type" value="Genomic_DNA"/>
</dbReference>
<sequence>MRGEGENEFHGEWSESDVEFSPFARQLTITKAKKLLRRHTKKFRSRAPKNSGVILQQRESHPSTPREISPYQSDSSGGSSYEDFNE</sequence>
<organism evidence="2 3">
    <name type="scientific">Iris pallida</name>
    <name type="common">Sweet iris</name>
    <dbReference type="NCBI Taxonomy" id="29817"/>
    <lineage>
        <taxon>Eukaryota</taxon>
        <taxon>Viridiplantae</taxon>
        <taxon>Streptophyta</taxon>
        <taxon>Embryophyta</taxon>
        <taxon>Tracheophyta</taxon>
        <taxon>Spermatophyta</taxon>
        <taxon>Magnoliopsida</taxon>
        <taxon>Liliopsida</taxon>
        <taxon>Asparagales</taxon>
        <taxon>Iridaceae</taxon>
        <taxon>Iridoideae</taxon>
        <taxon>Irideae</taxon>
        <taxon>Iris</taxon>
    </lineage>
</organism>
<evidence type="ECO:0000313" key="2">
    <source>
        <dbReference type="EMBL" id="KAJ6828452.1"/>
    </source>
</evidence>
<feature type="region of interest" description="Disordered" evidence="1">
    <location>
        <begin position="36"/>
        <end position="86"/>
    </location>
</feature>